<evidence type="ECO:0000256" key="4">
    <source>
        <dbReference type="ARBA" id="ARBA00022967"/>
    </source>
</evidence>
<feature type="transmembrane region" description="Helical" evidence="9">
    <location>
        <begin position="117"/>
        <end position="136"/>
    </location>
</feature>
<evidence type="ECO:0000259" key="10">
    <source>
        <dbReference type="Pfam" id="PF00361"/>
    </source>
</evidence>
<evidence type="ECO:0000256" key="7">
    <source>
        <dbReference type="ARBA" id="ARBA00023136"/>
    </source>
</evidence>
<feature type="transmembrane region" description="Helical" evidence="9">
    <location>
        <begin position="281"/>
        <end position="302"/>
    </location>
</feature>
<evidence type="ECO:0000259" key="11">
    <source>
        <dbReference type="Pfam" id="PF01059"/>
    </source>
</evidence>
<dbReference type="InterPro" id="IPR000260">
    <property type="entry name" value="NADH4_N"/>
</dbReference>
<evidence type="ECO:0000256" key="2">
    <source>
        <dbReference type="ARBA" id="ARBA00009025"/>
    </source>
</evidence>
<dbReference type="PANTHER" id="PTHR43507:SF1">
    <property type="entry name" value="NADH-UBIQUINONE OXIDOREDUCTASE CHAIN 4"/>
    <property type="match status" value="1"/>
</dbReference>
<feature type="transmembrane region" description="Helical" evidence="9">
    <location>
        <begin position="217"/>
        <end position="242"/>
    </location>
</feature>
<keyword evidence="5 9" id="KW-1133">Transmembrane helix</keyword>
<keyword evidence="4" id="KW-1278">Translocase</keyword>
<dbReference type="GO" id="GO:0012505">
    <property type="term" value="C:endomembrane system"/>
    <property type="evidence" value="ECO:0007669"/>
    <property type="project" value="UniProtKB-SubCell"/>
</dbReference>
<comment type="subcellular location">
    <subcellularLocation>
        <location evidence="1">Endomembrane system</location>
        <topology evidence="1">Multi-pass membrane protein</topology>
    </subcellularLocation>
    <subcellularLocation>
        <location evidence="8">Membrane</location>
        <topology evidence="8">Multi-pass membrane protein</topology>
    </subcellularLocation>
</comment>
<comment type="similarity">
    <text evidence="2">Belongs to the complex I subunit 4 family.</text>
</comment>
<feature type="transmembrane region" description="Helical" evidence="9">
    <location>
        <begin position="33"/>
        <end position="54"/>
    </location>
</feature>
<dbReference type="PRINTS" id="PR01437">
    <property type="entry name" value="NUOXDRDTASE4"/>
</dbReference>
<comment type="caution">
    <text evidence="12">The sequence shown here is derived from an EMBL/GenBank/DDBJ whole genome shotgun (WGS) entry which is preliminary data.</text>
</comment>
<gene>
    <name evidence="12" type="ORF">HDF15_004125</name>
</gene>
<feature type="domain" description="NADH:quinone oxidoreductase/Mrp antiporter transmembrane" evidence="10">
    <location>
        <begin position="135"/>
        <end position="423"/>
    </location>
</feature>
<dbReference type="InterPro" id="IPR010227">
    <property type="entry name" value="NADH_Q_OxRdtase_chainM/4"/>
</dbReference>
<dbReference type="GO" id="GO:0015990">
    <property type="term" value="P:electron transport coupled proton transport"/>
    <property type="evidence" value="ECO:0007669"/>
    <property type="project" value="TreeGrafter"/>
</dbReference>
<dbReference type="GO" id="GO:0016020">
    <property type="term" value="C:membrane"/>
    <property type="evidence" value="ECO:0007669"/>
    <property type="project" value="UniProtKB-SubCell"/>
</dbReference>
<sequence length="557" mass="60639">MNLDHSILTLILLAPLVGAGVLALIPERAGNKIHAIGALIVTLVTLGLTLHLPWHFNYAAARGSFQFDQNCPWIASPAIRYHLGVDGLSMWLVVLAGFLAPIGVLASWNAVKERTKLFYTLFLLQQVAMLGIFLALDLFLYYGFWELSLVPMTLLIATFGRTENRRKAAIKFFLYAFIPSAILLVAMLWLYARTGTFDLPTLQALAAQHAISTNHTALWLCSLAFLAAFAVKVPIFPLHGWLSDAVQEAPTAAVMVLAGKLGLYSILRFSFGIFPEQSRHIAPWLIALGAIGIAYGALLALIQTDLKKLAAFSTLSHVSFIVLGIFTFTTMGIDGGVYQILNESLVGAALFVLLGLLYERYGTYDIRDYGGLATKHPWMVTMFVITTLAAVGLPMLNGFVGEFLILSGAMQSVFSYHIFWTVVGTTGVIFGAAYMLWMIQRIFYGKLGLRSEEVKGWDLCAREHVELWPLAILFLVMGLASPVWMQAIDSYGAAAANRPVAVEAVNIEPASSEPHNNLTLPCAQKTPCNQAGAFVDPSLAAAAVNKPAPPVNKGAQY</sequence>
<keyword evidence="6" id="KW-0520">NAD</keyword>
<feature type="transmembrane region" description="Helical" evidence="9">
    <location>
        <begin position="6"/>
        <end position="26"/>
    </location>
</feature>
<feature type="transmembrane region" description="Helical" evidence="9">
    <location>
        <begin position="254"/>
        <end position="275"/>
    </location>
</feature>
<feature type="transmembrane region" description="Helical" evidence="9">
    <location>
        <begin position="337"/>
        <end position="358"/>
    </location>
</feature>
<dbReference type="InterPro" id="IPR001750">
    <property type="entry name" value="ND/Mrp_TM"/>
</dbReference>
<dbReference type="NCBIfam" id="TIGR01972">
    <property type="entry name" value="NDH_I_M"/>
    <property type="match status" value="1"/>
</dbReference>
<evidence type="ECO:0000256" key="5">
    <source>
        <dbReference type="ARBA" id="ARBA00022989"/>
    </source>
</evidence>
<feature type="transmembrane region" description="Helical" evidence="9">
    <location>
        <begin position="142"/>
        <end position="160"/>
    </location>
</feature>
<keyword evidence="3 8" id="KW-0812">Transmembrane</keyword>
<feature type="transmembrane region" description="Helical" evidence="9">
    <location>
        <begin position="172"/>
        <end position="192"/>
    </location>
</feature>
<reference evidence="12 13" key="1">
    <citation type="submission" date="2020-08" db="EMBL/GenBank/DDBJ databases">
        <title>Genomic Encyclopedia of Type Strains, Phase IV (KMG-V): Genome sequencing to study the core and pangenomes of soil and plant-associated prokaryotes.</title>
        <authorList>
            <person name="Whitman W."/>
        </authorList>
    </citation>
    <scope>NUCLEOTIDE SEQUENCE [LARGE SCALE GENOMIC DNA]</scope>
    <source>
        <strain evidence="12 13">X5P3</strain>
    </source>
</reference>
<evidence type="ECO:0000313" key="12">
    <source>
        <dbReference type="EMBL" id="MBB5065755.1"/>
    </source>
</evidence>
<keyword evidence="7 9" id="KW-0472">Membrane</keyword>
<dbReference type="GO" id="GO:0042773">
    <property type="term" value="P:ATP synthesis coupled electron transport"/>
    <property type="evidence" value="ECO:0007669"/>
    <property type="project" value="InterPro"/>
</dbReference>
<evidence type="ECO:0000256" key="8">
    <source>
        <dbReference type="RuleBase" id="RU000320"/>
    </source>
</evidence>
<dbReference type="Proteomes" id="UP000584867">
    <property type="component" value="Unassembled WGS sequence"/>
</dbReference>
<dbReference type="Pfam" id="PF00361">
    <property type="entry name" value="Proton_antipo_M"/>
    <property type="match status" value="1"/>
</dbReference>
<proteinExistence type="inferred from homology"/>
<organism evidence="12 13">
    <name type="scientific">Granulicella mallensis</name>
    <dbReference type="NCBI Taxonomy" id="940614"/>
    <lineage>
        <taxon>Bacteria</taxon>
        <taxon>Pseudomonadati</taxon>
        <taxon>Acidobacteriota</taxon>
        <taxon>Terriglobia</taxon>
        <taxon>Terriglobales</taxon>
        <taxon>Acidobacteriaceae</taxon>
        <taxon>Granulicella</taxon>
    </lineage>
</organism>
<feature type="transmembrane region" description="Helical" evidence="9">
    <location>
        <begin position="416"/>
        <end position="437"/>
    </location>
</feature>
<accession>A0A7W7ZTF2</accession>
<evidence type="ECO:0000313" key="13">
    <source>
        <dbReference type="Proteomes" id="UP000584867"/>
    </source>
</evidence>
<dbReference type="EMBL" id="JACHIO010000019">
    <property type="protein sequence ID" value="MBB5065755.1"/>
    <property type="molecule type" value="Genomic_DNA"/>
</dbReference>
<feature type="domain" description="NADH:ubiquinone oxidoreductase chain 4 N-terminal" evidence="11">
    <location>
        <begin position="75"/>
        <end position="134"/>
    </location>
</feature>
<evidence type="ECO:0000256" key="1">
    <source>
        <dbReference type="ARBA" id="ARBA00004127"/>
    </source>
</evidence>
<feature type="transmembrane region" description="Helical" evidence="9">
    <location>
        <begin position="378"/>
        <end position="396"/>
    </location>
</feature>
<feature type="transmembrane region" description="Helical" evidence="9">
    <location>
        <begin position="309"/>
        <end position="331"/>
    </location>
</feature>
<dbReference type="GO" id="GO:0003954">
    <property type="term" value="F:NADH dehydrogenase activity"/>
    <property type="evidence" value="ECO:0007669"/>
    <property type="project" value="TreeGrafter"/>
</dbReference>
<dbReference type="RefSeq" id="WP_184258720.1">
    <property type="nucleotide sequence ID" value="NZ_JACHIO010000019.1"/>
</dbReference>
<protein>
    <submittedName>
        <fullName evidence="12">NADH-quinone oxidoreductase subunit M</fullName>
    </submittedName>
</protein>
<evidence type="ECO:0000256" key="9">
    <source>
        <dbReference type="SAM" id="Phobius"/>
    </source>
</evidence>
<dbReference type="Pfam" id="PF01059">
    <property type="entry name" value="Oxidored_q5_N"/>
    <property type="match status" value="1"/>
</dbReference>
<dbReference type="PANTHER" id="PTHR43507">
    <property type="entry name" value="NADH-UBIQUINONE OXIDOREDUCTASE CHAIN 4"/>
    <property type="match status" value="1"/>
</dbReference>
<name>A0A7W7ZTF2_9BACT</name>
<dbReference type="InterPro" id="IPR003918">
    <property type="entry name" value="NADH_UbQ_OxRdtase"/>
</dbReference>
<dbReference type="AlphaFoldDB" id="A0A7W7ZTF2"/>
<feature type="transmembrane region" description="Helical" evidence="9">
    <location>
        <begin position="90"/>
        <end position="110"/>
    </location>
</feature>
<evidence type="ECO:0000256" key="6">
    <source>
        <dbReference type="ARBA" id="ARBA00023027"/>
    </source>
</evidence>
<dbReference type="GO" id="GO:0008137">
    <property type="term" value="F:NADH dehydrogenase (ubiquinone) activity"/>
    <property type="evidence" value="ECO:0007669"/>
    <property type="project" value="InterPro"/>
</dbReference>
<dbReference type="GO" id="GO:0048039">
    <property type="term" value="F:ubiquinone binding"/>
    <property type="evidence" value="ECO:0007669"/>
    <property type="project" value="TreeGrafter"/>
</dbReference>
<evidence type="ECO:0000256" key="3">
    <source>
        <dbReference type="ARBA" id="ARBA00022692"/>
    </source>
</evidence>